<gene>
    <name evidence="2" type="ORF">TrVE_jg9732</name>
</gene>
<feature type="compositionally biased region" description="Low complexity" evidence="1">
    <location>
        <begin position="54"/>
        <end position="70"/>
    </location>
</feature>
<feature type="compositionally biased region" description="Low complexity" evidence="1">
    <location>
        <begin position="184"/>
        <end position="204"/>
    </location>
</feature>
<name>A0A9W7CC38_9STRA</name>
<evidence type="ECO:0000313" key="2">
    <source>
        <dbReference type="EMBL" id="GMI03015.1"/>
    </source>
</evidence>
<feature type="region of interest" description="Disordered" evidence="1">
    <location>
        <begin position="168"/>
        <end position="222"/>
    </location>
</feature>
<feature type="compositionally biased region" description="Polar residues" evidence="1">
    <location>
        <begin position="205"/>
        <end position="219"/>
    </location>
</feature>
<dbReference type="Proteomes" id="UP001165160">
    <property type="component" value="Unassembled WGS sequence"/>
</dbReference>
<dbReference type="AlphaFoldDB" id="A0A9W7CC38"/>
<keyword evidence="3" id="KW-1185">Reference proteome</keyword>
<feature type="compositionally biased region" description="Polar residues" evidence="1">
    <location>
        <begin position="119"/>
        <end position="133"/>
    </location>
</feature>
<organism evidence="2 3">
    <name type="scientific">Triparma verrucosa</name>
    <dbReference type="NCBI Taxonomy" id="1606542"/>
    <lineage>
        <taxon>Eukaryota</taxon>
        <taxon>Sar</taxon>
        <taxon>Stramenopiles</taxon>
        <taxon>Ochrophyta</taxon>
        <taxon>Bolidophyceae</taxon>
        <taxon>Parmales</taxon>
        <taxon>Triparmaceae</taxon>
        <taxon>Triparma</taxon>
    </lineage>
</organism>
<feature type="compositionally biased region" description="Low complexity" evidence="1">
    <location>
        <begin position="105"/>
        <end position="118"/>
    </location>
</feature>
<reference evidence="3" key="1">
    <citation type="journal article" date="2023" name="Commun. Biol.">
        <title>Genome analysis of Parmales, the sister group of diatoms, reveals the evolutionary specialization of diatoms from phago-mixotrophs to photoautotrophs.</title>
        <authorList>
            <person name="Ban H."/>
            <person name="Sato S."/>
            <person name="Yoshikawa S."/>
            <person name="Yamada K."/>
            <person name="Nakamura Y."/>
            <person name="Ichinomiya M."/>
            <person name="Sato N."/>
            <person name="Blanc-Mathieu R."/>
            <person name="Endo H."/>
            <person name="Kuwata A."/>
            <person name="Ogata H."/>
        </authorList>
    </citation>
    <scope>NUCLEOTIDE SEQUENCE [LARGE SCALE GENOMIC DNA]</scope>
    <source>
        <strain evidence="3">NIES 3699</strain>
    </source>
</reference>
<comment type="caution">
    <text evidence="2">The sequence shown here is derived from an EMBL/GenBank/DDBJ whole genome shotgun (WGS) entry which is preliminary data.</text>
</comment>
<evidence type="ECO:0000256" key="1">
    <source>
        <dbReference type="SAM" id="MobiDB-lite"/>
    </source>
</evidence>
<feature type="region of interest" description="Disordered" evidence="1">
    <location>
        <begin position="100"/>
        <end position="136"/>
    </location>
</feature>
<feature type="region of interest" description="Disordered" evidence="1">
    <location>
        <begin position="54"/>
        <end position="74"/>
    </location>
</feature>
<protein>
    <submittedName>
        <fullName evidence="2">Uncharacterized protein</fullName>
    </submittedName>
</protein>
<proteinExistence type="predicted"/>
<accession>A0A9W7CC38</accession>
<evidence type="ECO:0000313" key="3">
    <source>
        <dbReference type="Proteomes" id="UP001165160"/>
    </source>
</evidence>
<dbReference type="EMBL" id="BRXX01000293">
    <property type="protein sequence ID" value="GMI03015.1"/>
    <property type="molecule type" value="Genomic_DNA"/>
</dbReference>
<sequence>MSAHPHPAHQHMYTYPSMQQHHQDTYIMQMQQQHAAYMQHMQQQQQKQQQQQQQQQQIQQQQHQQLNAEDGAGGNGAAHYQYAVPVGYFPPWVQPGAVQGGAVQGGAQPQAWPQQQQQYNPNAPRQDGAQQGQLHPGAYGGFPLPYPYPVGYYNPGYPYAAMGGGMNPGSSQGGRPENAKVGLNPSTSSSTSATSTSANSYPSTQGAPASVNGNNNFSRNEPLRPINQIAGLNGEQGIREQGILCLAALCERKGQNDLRNSNATASLASVGLGGPGELNKITREELIQEKKRAMENTMHLDHQILNQQQMLELQAVANLANKG</sequence>